<protein>
    <recommendedName>
        <fullName evidence="2">Tubulin epsilon and delta complex protein 1 domain-containing protein</fullName>
    </recommendedName>
</protein>
<dbReference type="AlphaFoldDB" id="A0A8T2N6Z3"/>
<dbReference type="InterPro" id="IPR027996">
    <property type="entry name" value="TEDC1_dom"/>
</dbReference>
<feature type="coiled-coil region" evidence="1">
    <location>
        <begin position="405"/>
        <end position="436"/>
    </location>
</feature>
<dbReference type="Pfam" id="PF14970">
    <property type="entry name" value="TEDC1"/>
    <property type="match status" value="1"/>
</dbReference>
<dbReference type="InterPro" id="IPR043535">
    <property type="entry name" value="TEDC1"/>
</dbReference>
<dbReference type="OrthoDB" id="9906141at2759"/>
<evidence type="ECO:0000313" key="3">
    <source>
        <dbReference type="EMBL" id="KAG9336073.1"/>
    </source>
</evidence>
<organism evidence="3 4">
    <name type="scientific">Albula glossodonta</name>
    <name type="common">roundjaw bonefish</name>
    <dbReference type="NCBI Taxonomy" id="121402"/>
    <lineage>
        <taxon>Eukaryota</taxon>
        <taxon>Metazoa</taxon>
        <taxon>Chordata</taxon>
        <taxon>Craniata</taxon>
        <taxon>Vertebrata</taxon>
        <taxon>Euteleostomi</taxon>
        <taxon>Actinopterygii</taxon>
        <taxon>Neopterygii</taxon>
        <taxon>Teleostei</taxon>
        <taxon>Albuliformes</taxon>
        <taxon>Albulidae</taxon>
        <taxon>Albula</taxon>
    </lineage>
</organism>
<evidence type="ECO:0000256" key="1">
    <source>
        <dbReference type="SAM" id="Coils"/>
    </source>
</evidence>
<sequence length="448" mass="49893">MQRGKSVKVKEVIESLCKLLSALGVQSVPDTDTFRRAKFNKGDAVENLWRLLYSLVLKAVDWECSCQDTKQHDLGAQARLVGDVLWQCGYGAPWLMGGEAGSRDLLLALGWVISSGSLLETLLADQAVGLETLSTLPGVPGRVSEDELSARLVQGQGAAGGGKGAAVPGMEEWERKLRRLQWEQGKLRLRWKSLHAAQAERSKLLHQVLSVTASPSDTHAATGCTGNSKELERLRMEVQLLETYLHWKQMEPLFWSWMDSVIDAELAEPSPPSHRGAVATAPKRAVVKGPRCQGDRRIRGTNELRETLLKLQVQLQAGQVEQRGHALLWEKNWEDGSVSRSEKVKIGERVELRLRRLAEGHAPQATSRKYRLCLLEAPPLRPSGRPKQSPSQPGLPISCQASHLIKKLREEEAELLQEVERLRRAQREELQAVAERLEGVVLIPPLKR</sequence>
<proteinExistence type="predicted"/>
<dbReference type="EMBL" id="JAFBMS010000102">
    <property type="protein sequence ID" value="KAG9336073.1"/>
    <property type="molecule type" value="Genomic_DNA"/>
</dbReference>
<comment type="caution">
    <text evidence="3">The sequence shown here is derived from an EMBL/GenBank/DDBJ whole genome shotgun (WGS) entry which is preliminary data.</text>
</comment>
<gene>
    <name evidence="3" type="ORF">JZ751_002420</name>
</gene>
<evidence type="ECO:0000313" key="4">
    <source>
        <dbReference type="Proteomes" id="UP000824540"/>
    </source>
</evidence>
<dbReference type="PANTHER" id="PTHR35076">
    <property type="entry name" value="TUBULIN EPSILON AND DELTA COMPLEX PROTEIN 1"/>
    <property type="match status" value="1"/>
</dbReference>
<dbReference type="PANTHER" id="PTHR35076:SF1">
    <property type="entry name" value="TUBULIN EPSILON AND DELTA COMPLEX PROTEIN 1"/>
    <property type="match status" value="1"/>
</dbReference>
<accession>A0A8T2N6Z3</accession>
<keyword evidence="4" id="KW-1185">Reference proteome</keyword>
<reference evidence="3" key="1">
    <citation type="thesis" date="2021" institute="BYU ScholarsArchive" country="Provo, UT, USA">
        <title>Applications of and Algorithms for Genome Assembly and Genomic Analyses with an Emphasis on Marine Teleosts.</title>
        <authorList>
            <person name="Pickett B.D."/>
        </authorList>
    </citation>
    <scope>NUCLEOTIDE SEQUENCE</scope>
    <source>
        <strain evidence="3">HI-2016</strain>
    </source>
</reference>
<feature type="domain" description="Tubulin epsilon and delta complex protein 1" evidence="2">
    <location>
        <begin position="90"/>
        <end position="263"/>
    </location>
</feature>
<dbReference type="Proteomes" id="UP000824540">
    <property type="component" value="Unassembled WGS sequence"/>
</dbReference>
<name>A0A8T2N6Z3_9TELE</name>
<keyword evidence="1" id="KW-0175">Coiled coil</keyword>
<evidence type="ECO:0000259" key="2">
    <source>
        <dbReference type="Pfam" id="PF14970"/>
    </source>
</evidence>